<dbReference type="STRING" id="551995.SAMN05192574_1168"/>
<protein>
    <submittedName>
        <fullName evidence="3">Antitoxin component YwqK of the YwqJK toxin-antitoxin module</fullName>
    </submittedName>
</protein>
<keyword evidence="2" id="KW-0732">Signal</keyword>
<keyword evidence="4" id="KW-1185">Reference proteome</keyword>
<dbReference type="RefSeq" id="WP_091220323.1">
    <property type="nucleotide sequence ID" value="NZ_FOCL01000016.1"/>
</dbReference>
<reference evidence="4" key="1">
    <citation type="submission" date="2016-10" db="EMBL/GenBank/DDBJ databases">
        <authorList>
            <person name="Varghese N."/>
            <person name="Submissions S."/>
        </authorList>
    </citation>
    <scope>NUCLEOTIDE SEQUENCE [LARGE SCALE GENOMIC DNA]</scope>
    <source>
        <strain evidence="4">Gh-48</strain>
    </source>
</reference>
<dbReference type="Gene3D" id="2.20.110.10">
    <property type="entry name" value="Histone H3 K4-specific methyltransferase SET7/9 N-terminal domain"/>
    <property type="match status" value="4"/>
</dbReference>
<dbReference type="Pfam" id="PF07661">
    <property type="entry name" value="MORN_2"/>
    <property type="match status" value="16"/>
</dbReference>
<feature type="repeat" description="TPR" evidence="1">
    <location>
        <begin position="133"/>
        <end position="166"/>
    </location>
</feature>
<dbReference type="PANTHER" id="PTHR33706:SF1">
    <property type="entry name" value="TPR REPEAT PROTEIN"/>
    <property type="match status" value="1"/>
</dbReference>
<accession>A0A1H8TL19</accession>
<sequence length="1098" mass="125690">MKYFFFSFLLLFVLSKTSFAQKVELINSGELIDKAATLYDSSQYKPALKLLGKVNRSDTNYVRAIYEKAINCEADSQFTQAIKYCKEGLSMKEQREFEPDLYNTYGNTLNDMQQPENAIKVFDIAIAKYPAYSLLYFNKGVALIALKRYADAEAQFEKTLLINPYMYSAHYQLGLMALQQGKIIQAFLSFTGYLMVNPEGKYWSKSINMLDKITKSTDDILELKNKRSGPQDEAYGEIEEIVLSKIALDKSYKTIISIDDPISRQMQAVFEKMEYKKESRDFWVQYYLPFYKKVYSEGKFEPFVFHAFSNVNIPQVQDYNKKNKKVLDAFVSDAAAYFNLVRSTRELNFTKRDSIKVKYYFEDGKFIGRGTLINNGQTVIGPWESDYPAGNKKSTGNYSSAGKREGLWTYYFRNGDIRAKELFKEGKLTGVQEYYYDNGNLTSRETYVNGVAEGLVTTYYYNGNTRSSVNYKLDKKEGEEKQFYENGNLEIVNHYTANLLNGLVTEYFKSGKVKSTTHYVAGKIDGPYKAYYENGHTDTEGQFIKDNPEGDFTYYYASGKVKEKRHYIGGAEDGPHQEFYENGQILTSYTRKKGKIDGEAITYYENGKVLSKYVYNNDVPRLVDYLNQAGNKIYTANIKSDAINIISYHTDGYKNAHAYYNAKGELDGPDTIFYPSGKINQINQYKNGVMNGPSVTYFLNGKIKSEINLTDGKHDGYLTTFYQNGNPESEGWLREGQHQGEWLFYDEGGKLSNRSYYLNDDVYGYKESYDHNGKKNMEEKYHLGWLEKITQYDTLENVIAVDTFPKCTGKYRLLYPGGQLRVQGNYVNGNFDGPFKSYYTDGSTESSYFYKKGSIDSTYVSYYYGGKKYSEGRLRNGDKIGEWKAYDEDGKLSSAANYAADEIDGEKTYFFETGIKDYIGNYKNGILDGISKKYDPDGSLAYQVRFSNNLAVSYSYLGPDGKLVPEKPIDFLNGSIKAYFQNGKLSRECAYSDGVKNGNDAIYYTNGQVRSADKPAYGTAEGLTKNYYPNGKTELEYYYVNDNPDGTCKEFYNNGNLKKEIHYINGISHGPTRYFNENGKLVKTLNYYYGKLLSAKNE</sequence>
<dbReference type="OrthoDB" id="7342920at2"/>
<dbReference type="Proteomes" id="UP000198942">
    <property type="component" value="Unassembled WGS sequence"/>
</dbReference>
<dbReference type="Gene3D" id="1.25.40.10">
    <property type="entry name" value="Tetratricopeptide repeat domain"/>
    <property type="match status" value="1"/>
</dbReference>
<feature type="chain" id="PRO_5011755080" evidence="2">
    <location>
        <begin position="21"/>
        <end position="1098"/>
    </location>
</feature>
<dbReference type="InterPro" id="IPR019734">
    <property type="entry name" value="TPR_rpt"/>
</dbReference>
<evidence type="ECO:0000313" key="4">
    <source>
        <dbReference type="Proteomes" id="UP000198942"/>
    </source>
</evidence>
<proteinExistence type="predicted"/>
<dbReference type="SMART" id="SM00028">
    <property type="entry name" value="TPR"/>
    <property type="match status" value="4"/>
</dbReference>
<dbReference type="EMBL" id="FOCL01000016">
    <property type="protein sequence ID" value="SEO91178.1"/>
    <property type="molecule type" value="Genomic_DNA"/>
</dbReference>
<dbReference type="Pfam" id="PF13181">
    <property type="entry name" value="TPR_8"/>
    <property type="match status" value="1"/>
</dbReference>
<evidence type="ECO:0000313" key="3">
    <source>
        <dbReference type="EMBL" id="SEO91178.1"/>
    </source>
</evidence>
<name>A0A1H8TL19_9SPHI</name>
<dbReference type="PROSITE" id="PS50005">
    <property type="entry name" value="TPR"/>
    <property type="match status" value="1"/>
</dbReference>
<dbReference type="AlphaFoldDB" id="A0A1H8TL19"/>
<gene>
    <name evidence="3" type="ORF">SAMN05192574_1168</name>
</gene>
<evidence type="ECO:0000256" key="2">
    <source>
        <dbReference type="SAM" id="SignalP"/>
    </source>
</evidence>
<evidence type="ECO:0000256" key="1">
    <source>
        <dbReference type="PROSITE-ProRule" id="PRU00339"/>
    </source>
</evidence>
<keyword evidence="1" id="KW-0802">TPR repeat</keyword>
<dbReference type="InterPro" id="IPR011990">
    <property type="entry name" value="TPR-like_helical_dom_sf"/>
</dbReference>
<organism evidence="3 4">
    <name type="scientific">Mucilaginibacter gossypiicola</name>
    <dbReference type="NCBI Taxonomy" id="551995"/>
    <lineage>
        <taxon>Bacteria</taxon>
        <taxon>Pseudomonadati</taxon>
        <taxon>Bacteroidota</taxon>
        <taxon>Sphingobacteriia</taxon>
        <taxon>Sphingobacteriales</taxon>
        <taxon>Sphingobacteriaceae</taxon>
        <taxon>Mucilaginibacter</taxon>
    </lineage>
</organism>
<dbReference type="SUPFAM" id="SSF82185">
    <property type="entry name" value="Histone H3 K4-specific methyltransferase SET7/9 N-terminal domain"/>
    <property type="match status" value="6"/>
</dbReference>
<dbReference type="Gene3D" id="3.90.930.1">
    <property type="match status" value="4"/>
</dbReference>
<dbReference type="PANTHER" id="PTHR33706">
    <property type="entry name" value="MORN VARIANT REPEAT PROTEIN"/>
    <property type="match status" value="1"/>
</dbReference>
<dbReference type="InterPro" id="IPR011652">
    <property type="entry name" value="MORN_2"/>
</dbReference>
<feature type="signal peptide" evidence="2">
    <location>
        <begin position="1"/>
        <end position="20"/>
    </location>
</feature>
<dbReference type="SUPFAM" id="SSF48452">
    <property type="entry name" value="TPR-like"/>
    <property type="match status" value="1"/>
</dbReference>